<dbReference type="GO" id="GO:0008168">
    <property type="term" value="F:methyltransferase activity"/>
    <property type="evidence" value="ECO:0007669"/>
    <property type="project" value="UniProtKB-KW"/>
</dbReference>
<dbReference type="SUPFAM" id="SSF53335">
    <property type="entry name" value="S-adenosyl-L-methionine-dependent methyltransferases"/>
    <property type="match status" value="1"/>
</dbReference>
<evidence type="ECO:0000256" key="1">
    <source>
        <dbReference type="ARBA" id="ARBA00022603"/>
    </source>
</evidence>
<dbReference type="PANTHER" id="PTHR43861">
    <property type="entry name" value="TRANS-ACONITATE 2-METHYLTRANSFERASE-RELATED"/>
    <property type="match status" value="1"/>
</dbReference>
<sequence>MSDRDITDLALQTQVTYQRNARRFADERPKSLVEKPWLDRFLKWIPEGGKILDLGCGAGEPIASYLIGHGHTVVGLDASSNMIVMARANIPSGDWRLGDMRSFEFSERFHGIIGWNSFFHLTRDEQRSVLPCIANHLHPDGVLLLTVGPLDGEVAGCVGDDPIYHASLSPDEYSSILSSLSIQIRQFVPEDPGCFGMTILLAQKSKKAPIIA</sequence>
<dbReference type="GO" id="GO:0032259">
    <property type="term" value="P:methylation"/>
    <property type="evidence" value="ECO:0007669"/>
    <property type="project" value="UniProtKB-KW"/>
</dbReference>
<evidence type="ECO:0000259" key="3">
    <source>
        <dbReference type="Pfam" id="PF13649"/>
    </source>
</evidence>
<reference evidence="4 5" key="1">
    <citation type="submission" date="2019-12" db="EMBL/GenBank/DDBJ databases">
        <authorList>
            <person name="Zhang Y.-J."/>
        </authorList>
    </citation>
    <scope>NUCLEOTIDE SEQUENCE [LARGE SCALE GENOMIC DNA]</scope>
    <source>
        <strain evidence="4 5">H18S-6</strain>
    </source>
</reference>
<dbReference type="EMBL" id="WSFO01000004">
    <property type="protein sequence ID" value="KAE9630379.1"/>
    <property type="molecule type" value="Genomic_DNA"/>
</dbReference>
<accession>A0A6A4RH90</accession>
<feature type="domain" description="Methyltransferase" evidence="3">
    <location>
        <begin position="51"/>
        <end position="141"/>
    </location>
</feature>
<evidence type="ECO:0000313" key="4">
    <source>
        <dbReference type="EMBL" id="KAE9630379.1"/>
    </source>
</evidence>
<evidence type="ECO:0000313" key="5">
    <source>
        <dbReference type="Proteomes" id="UP000441586"/>
    </source>
</evidence>
<dbReference type="PANTHER" id="PTHR43861:SF1">
    <property type="entry name" value="TRANS-ACONITATE 2-METHYLTRANSFERASE"/>
    <property type="match status" value="1"/>
</dbReference>
<name>A0A6A4RH90_9RHOB</name>
<keyword evidence="1 4" id="KW-0489">Methyltransferase</keyword>
<dbReference type="AlphaFoldDB" id="A0A6A4RH90"/>
<keyword evidence="2 4" id="KW-0808">Transferase</keyword>
<organism evidence="4 5">
    <name type="scientific">Parasedimentitalea maritima</name>
    <dbReference type="NCBI Taxonomy" id="2578117"/>
    <lineage>
        <taxon>Bacteria</taxon>
        <taxon>Pseudomonadati</taxon>
        <taxon>Pseudomonadota</taxon>
        <taxon>Alphaproteobacteria</taxon>
        <taxon>Rhodobacterales</taxon>
        <taxon>Paracoccaceae</taxon>
        <taxon>Parasedimentitalea</taxon>
    </lineage>
</organism>
<dbReference type="InterPro" id="IPR041698">
    <property type="entry name" value="Methyltransf_25"/>
</dbReference>
<evidence type="ECO:0000256" key="2">
    <source>
        <dbReference type="ARBA" id="ARBA00022679"/>
    </source>
</evidence>
<dbReference type="InterPro" id="IPR029063">
    <property type="entry name" value="SAM-dependent_MTases_sf"/>
</dbReference>
<proteinExistence type="predicted"/>
<dbReference type="Proteomes" id="UP000441586">
    <property type="component" value="Unassembled WGS sequence"/>
</dbReference>
<dbReference type="CDD" id="cd02440">
    <property type="entry name" value="AdoMet_MTases"/>
    <property type="match status" value="1"/>
</dbReference>
<dbReference type="Gene3D" id="3.40.50.150">
    <property type="entry name" value="Vaccinia Virus protein VP39"/>
    <property type="match status" value="1"/>
</dbReference>
<dbReference type="RefSeq" id="WP_158978628.1">
    <property type="nucleotide sequence ID" value="NZ_WSFO01000004.1"/>
</dbReference>
<dbReference type="Pfam" id="PF13649">
    <property type="entry name" value="Methyltransf_25"/>
    <property type="match status" value="1"/>
</dbReference>
<protein>
    <submittedName>
        <fullName evidence="4">Methyltransferase domain-containing protein</fullName>
    </submittedName>
</protein>
<gene>
    <name evidence="4" type="ORF">GP644_08215</name>
</gene>
<comment type="caution">
    <text evidence="4">The sequence shown here is derived from an EMBL/GenBank/DDBJ whole genome shotgun (WGS) entry which is preliminary data.</text>
</comment>